<protein>
    <submittedName>
        <fullName evidence="1">Uncharacterized protein</fullName>
    </submittedName>
</protein>
<name>A0ACB9H2K2_CICIN</name>
<dbReference type="Proteomes" id="UP001055811">
    <property type="component" value="Linkage Group LG01"/>
</dbReference>
<reference evidence="2" key="1">
    <citation type="journal article" date="2022" name="Mol. Ecol. Resour.">
        <title>The genomes of chicory, endive, great burdock and yacon provide insights into Asteraceae palaeo-polyploidization history and plant inulin production.</title>
        <authorList>
            <person name="Fan W."/>
            <person name="Wang S."/>
            <person name="Wang H."/>
            <person name="Wang A."/>
            <person name="Jiang F."/>
            <person name="Liu H."/>
            <person name="Zhao H."/>
            <person name="Xu D."/>
            <person name="Zhang Y."/>
        </authorList>
    </citation>
    <scope>NUCLEOTIDE SEQUENCE [LARGE SCALE GENOMIC DNA]</scope>
    <source>
        <strain evidence="2">cv. Punajuju</strain>
    </source>
</reference>
<keyword evidence="2" id="KW-1185">Reference proteome</keyword>
<comment type="caution">
    <text evidence="1">The sequence shown here is derived from an EMBL/GenBank/DDBJ whole genome shotgun (WGS) entry which is preliminary data.</text>
</comment>
<proteinExistence type="predicted"/>
<organism evidence="1 2">
    <name type="scientific">Cichorium intybus</name>
    <name type="common">Chicory</name>
    <dbReference type="NCBI Taxonomy" id="13427"/>
    <lineage>
        <taxon>Eukaryota</taxon>
        <taxon>Viridiplantae</taxon>
        <taxon>Streptophyta</taxon>
        <taxon>Embryophyta</taxon>
        <taxon>Tracheophyta</taxon>
        <taxon>Spermatophyta</taxon>
        <taxon>Magnoliopsida</taxon>
        <taxon>eudicotyledons</taxon>
        <taxon>Gunneridae</taxon>
        <taxon>Pentapetalae</taxon>
        <taxon>asterids</taxon>
        <taxon>campanulids</taxon>
        <taxon>Asterales</taxon>
        <taxon>Asteraceae</taxon>
        <taxon>Cichorioideae</taxon>
        <taxon>Cichorieae</taxon>
        <taxon>Cichoriinae</taxon>
        <taxon>Cichorium</taxon>
    </lineage>
</organism>
<evidence type="ECO:0000313" key="2">
    <source>
        <dbReference type="Proteomes" id="UP001055811"/>
    </source>
</evidence>
<accession>A0ACB9H2K2</accession>
<evidence type="ECO:0000313" key="1">
    <source>
        <dbReference type="EMBL" id="KAI3789967.1"/>
    </source>
</evidence>
<gene>
    <name evidence="1" type="ORF">L2E82_02775</name>
</gene>
<dbReference type="EMBL" id="CM042009">
    <property type="protein sequence ID" value="KAI3789967.1"/>
    <property type="molecule type" value="Genomic_DNA"/>
</dbReference>
<sequence>MGHLDRFFNRKAINFRGCFHGLCVVVFIVLCFNQGGYKGDDRLSLTSNHTGLGSLEIAKTTDCSGLNQHKGYENECEYLKANPQCKAGGFFYYLDFFYCDSQNIVPLAYIALGIWLVTLFYLLGNTSADYFCCCLEKLSNVLRLPPTVAGVTLLPLGNGAPDVFASIAAFVGTDNADVGLNSISGGAVFIICIVVGTISLAVADQAVTIDKKCFVRDVCTFLFAIVSLTVILFVGEVNVGGAIAFVSIYVVYATFVAASEILRKKEEYAPLLPLANSSEGRLLTETDDVPHLVKSTVPHWMWGSNVAMYSEVHNHVLEDNRKPPWGWTDEETRNEESGSCFSCSKLLTWLEFPLMLPRRLTIPIIDEERWSKGYAVCSVTLAPLLLAFLWNRIYDGGQLGQDLIYICSAIVGCVLGVIAFMSTKADQPPQKMLLPWVLGGFFMSIIWFYMVANELVALLVSLGLIFRVNSAILALTVLAWGNSMGDLMSNVAIAMNGADGVQIAISGCYAGPMFNTLVGLGVSMLIGSWSKRPDPYIIARDSGLLCNLGFIVIGLVWSLVVLPRNQMKPNKVLGIGLIGIYSVFLFLRIGMAVVVGSLNGSS</sequence>
<reference evidence="1 2" key="2">
    <citation type="journal article" date="2022" name="Mol. Ecol. Resour.">
        <title>The genomes of chicory, endive, great burdock and yacon provide insights into Asteraceae paleo-polyploidization history and plant inulin production.</title>
        <authorList>
            <person name="Fan W."/>
            <person name="Wang S."/>
            <person name="Wang H."/>
            <person name="Wang A."/>
            <person name="Jiang F."/>
            <person name="Liu H."/>
            <person name="Zhao H."/>
            <person name="Xu D."/>
            <person name="Zhang Y."/>
        </authorList>
    </citation>
    <scope>NUCLEOTIDE SEQUENCE [LARGE SCALE GENOMIC DNA]</scope>
    <source>
        <strain evidence="2">cv. Punajuju</strain>
        <tissue evidence="1">Leaves</tissue>
    </source>
</reference>